<dbReference type="GeneID" id="70226890"/>
<dbReference type="SUPFAM" id="SSF52218">
    <property type="entry name" value="Flavoproteins"/>
    <property type="match status" value="1"/>
</dbReference>
<evidence type="ECO:0000256" key="4">
    <source>
        <dbReference type="ARBA" id="ARBA00022643"/>
    </source>
</evidence>
<evidence type="ECO:0000313" key="9">
    <source>
        <dbReference type="EMBL" id="KAH7269141.1"/>
    </source>
</evidence>
<dbReference type="NCBIfam" id="TIGR02690">
    <property type="entry name" value="resist_ArsH"/>
    <property type="match status" value="1"/>
</dbReference>
<dbReference type="AlphaFoldDB" id="A0A9P9KVB6"/>
<evidence type="ECO:0000256" key="1">
    <source>
        <dbReference type="ARBA" id="ARBA00001917"/>
    </source>
</evidence>
<evidence type="ECO:0000313" key="10">
    <source>
        <dbReference type="Proteomes" id="UP000720189"/>
    </source>
</evidence>
<accession>A0A9P9KVB6</accession>
<evidence type="ECO:0000256" key="7">
    <source>
        <dbReference type="ARBA" id="ARBA00023002"/>
    </source>
</evidence>
<dbReference type="RefSeq" id="XP_046055909.1">
    <property type="nucleotide sequence ID" value="XM_046196936.1"/>
</dbReference>
<dbReference type="InterPro" id="IPR014063">
    <property type="entry name" value="Arsenate-R_ArsH"/>
</dbReference>
<keyword evidence="3" id="KW-0285">Flavoprotein</keyword>
<dbReference type="EMBL" id="JAGMUX010000001">
    <property type="protein sequence ID" value="KAH7269141.1"/>
    <property type="molecule type" value="Genomic_DNA"/>
</dbReference>
<keyword evidence="10" id="KW-1185">Reference proteome</keyword>
<evidence type="ECO:0000256" key="3">
    <source>
        <dbReference type="ARBA" id="ARBA00022630"/>
    </source>
</evidence>
<feature type="domain" description="NADPH-dependent FMN reductase-like" evidence="8">
    <location>
        <begin position="132"/>
        <end position="275"/>
    </location>
</feature>
<keyword evidence="4" id="KW-0288">FMN</keyword>
<dbReference type="OrthoDB" id="8300214at2759"/>
<dbReference type="Proteomes" id="UP000720189">
    <property type="component" value="Unassembled WGS sequence"/>
</dbReference>
<keyword evidence="6" id="KW-0521">NADP</keyword>
<comment type="cofactor">
    <cofactor evidence="1">
        <name>FMN</name>
        <dbReference type="ChEBI" id="CHEBI:58210"/>
    </cofactor>
</comment>
<gene>
    <name evidence="9" type="ORF">BKA55DRAFT_629793</name>
</gene>
<dbReference type="GO" id="GO:0000166">
    <property type="term" value="F:nucleotide binding"/>
    <property type="evidence" value="ECO:0007669"/>
    <property type="project" value="UniProtKB-KW"/>
</dbReference>
<proteinExistence type="predicted"/>
<protein>
    <submittedName>
        <fullName evidence="9">Flavoprotein-like protein</fullName>
    </submittedName>
</protein>
<keyword evidence="7" id="KW-0560">Oxidoreductase</keyword>
<dbReference type="PANTHER" id="PTHR43590">
    <property type="entry name" value="ARSENIC RESISTANCE PROTEIN ARSH (AFU_ORTHOLOGUE AFUA_5G15030)"/>
    <property type="match status" value="1"/>
</dbReference>
<dbReference type="PANTHER" id="PTHR43590:SF1">
    <property type="entry name" value="ARSENIC RESISTANCE PROTEIN ARSH (AFU_ORTHOLOGUE AFUA_5G15030)"/>
    <property type="match status" value="1"/>
</dbReference>
<evidence type="ECO:0000256" key="2">
    <source>
        <dbReference type="ARBA" id="ARBA00011881"/>
    </source>
</evidence>
<dbReference type="InterPro" id="IPR029039">
    <property type="entry name" value="Flavoprotein-like_sf"/>
</dbReference>
<sequence length="337" mass="38412">MALPRHTLRLRASTTNFQVLNISGSLFISRHFPTSNKSLFYHTHSLMMNGHGDLNNSHAGRTAVELTPDPAYAYRSLAIHPTDDDAEVRDKYRPFLLEGKLIKDDWVAELELSTAIKMVQEEILDRGLDRLRILVLYGSLRSRSYSRLLAFEAARILHRLGCDVRLYDPAGLPQKDDVQHNHPKVQELRELSKWSDGHVWISPEQHGNLTGIFKQQIDWIPLSTGSVRPTQGRTLAIAQVSGGSQSFNAVNSLRILGRWMRMFAIPNQSSVPKAYTQFADESEGSRMIPSSNRDRLVDCMEELVKYTIVMRPHFDLFGDRFSEREERSVKEKNGAIK</sequence>
<dbReference type="Pfam" id="PF03358">
    <property type="entry name" value="FMN_red"/>
    <property type="match status" value="1"/>
</dbReference>
<comment type="caution">
    <text evidence="9">The sequence shown here is derived from an EMBL/GenBank/DDBJ whole genome shotgun (WGS) entry which is preliminary data.</text>
</comment>
<reference evidence="9" key="1">
    <citation type="journal article" date="2021" name="Nat. Commun.">
        <title>Genetic determinants of endophytism in the Arabidopsis root mycobiome.</title>
        <authorList>
            <person name="Mesny F."/>
            <person name="Miyauchi S."/>
            <person name="Thiergart T."/>
            <person name="Pickel B."/>
            <person name="Atanasova L."/>
            <person name="Karlsson M."/>
            <person name="Huettel B."/>
            <person name="Barry K.W."/>
            <person name="Haridas S."/>
            <person name="Chen C."/>
            <person name="Bauer D."/>
            <person name="Andreopoulos W."/>
            <person name="Pangilinan J."/>
            <person name="LaButti K."/>
            <person name="Riley R."/>
            <person name="Lipzen A."/>
            <person name="Clum A."/>
            <person name="Drula E."/>
            <person name="Henrissat B."/>
            <person name="Kohler A."/>
            <person name="Grigoriev I.V."/>
            <person name="Martin F.M."/>
            <person name="Hacquard S."/>
        </authorList>
    </citation>
    <scope>NUCLEOTIDE SEQUENCE</scope>
    <source>
        <strain evidence="9">MPI-CAGE-AT-0023</strain>
    </source>
</reference>
<keyword evidence="5" id="KW-0547">Nucleotide-binding</keyword>
<dbReference type="FunFam" id="3.40.50.360:FF:000027">
    <property type="entry name" value="Arsenical resistance protein ArsH"/>
    <property type="match status" value="1"/>
</dbReference>
<evidence type="ECO:0000256" key="6">
    <source>
        <dbReference type="ARBA" id="ARBA00022857"/>
    </source>
</evidence>
<dbReference type="Gene3D" id="3.40.50.360">
    <property type="match status" value="1"/>
</dbReference>
<name>A0A9P9KVB6_FUSRE</name>
<evidence type="ECO:0000256" key="5">
    <source>
        <dbReference type="ARBA" id="ARBA00022741"/>
    </source>
</evidence>
<evidence type="ECO:0000259" key="8">
    <source>
        <dbReference type="Pfam" id="PF03358"/>
    </source>
</evidence>
<comment type="subunit">
    <text evidence="2">Homotetramer.</text>
</comment>
<organism evidence="9 10">
    <name type="scientific">Fusarium redolens</name>
    <dbReference type="NCBI Taxonomy" id="48865"/>
    <lineage>
        <taxon>Eukaryota</taxon>
        <taxon>Fungi</taxon>
        <taxon>Dikarya</taxon>
        <taxon>Ascomycota</taxon>
        <taxon>Pezizomycotina</taxon>
        <taxon>Sordariomycetes</taxon>
        <taxon>Hypocreomycetidae</taxon>
        <taxon>Hypocreales</taxon>
        <taxon>Nectriaceae</taxon>
        <taxon>Fusarium</taxon>
        <taxon>Fusarium redolens species complex</taxon>
    </lineage>
</organism>
<dbReference type="InterPro" id="IPR005025">
    <property type="entry name" value="FMN_Rdtase-like_dom"/>
</dbReference>
<dbReference type="GO" id="GO:0016655">
    <property type="term" value="F:oxidoreductase activity, acting on NAD(P)H, quinone or similar compound as acceptor"/>
    <property type="evidence" value="ECO:0007669"/>
    <property type="project" value="TreeGrafter"/>
</dbReference>